<keyword evidence="4" id="KW-1185">Reference proteome</keyword>
<feature type="compositionally biased region" description="Basic residues" evidence="1">
    <location>
        <begin position="341"/>
        <end position="352"/>
    </location>
</feature>
<dbReference type="Proteomes" id="UP001341840">
    <property type="component" value="Unassembled WGS sequence"/>
</dbReference>
<proteinExistence type="predicted"/>
<name>A0ABU6WCN6_9FABA</name>
<accession>A0ABU6WCN6</accession>
<feature type="region of interest" description="Disordered" evidence="1">
    <location>
        <begin position="271"/>
        <end position="295"/>
    </location>
</feature>
<feature type="compositionally biased region" description="Pro residues" evidence="1">
    <location>
        <begin position="353"/>
        <end position="367"/>
    </location>
</feature>
<feature type="region of interest" description="Disordered" evidence="1">
    <location>
        <begin position="319"/>
        <end position="392"/>
    </location>
</feature>
<dbReference type="EMBL" id="JASCZI010181393">
    <property type="protein sequence ID" value="MED6182937.1"/>
    <property type="molecule type" value="Genomic_DNA"/>
</dbReference>
<evidence type="ECO:0000259" key="2">
    <source>
        <dbReference type="Pfam" id="PF26130"/>
    </source>
</evidence>
<protein>
    <recommendedName>
        <fullName evidence="2">PB1-like domain-containing protein</fullName>
    </recommendedName>
</protein>
<feature type="domain" description="PB1-like" evidence="2">
    <location>
        <begin position="225"/>
        <end position="270"/>
    </location>
</feature>
<gene>
    <name evidence="3" type="ORF">PIB30_033343</name>
</gene>
<evidence type="ECO:0000313" key="3">
    <source>
        <dbReference type="EMBL" id="MED6182937.1"/>
    </source>
</evidence>
<feature type="compositionally biased region" description="Basic and acidic residues" evidence="1">
    <location>
        <begin position="284"/>
        <end position="295"/>
    </location>
</feature>
<organism evidence="3 4">
    <name type="scientific">Stylosanthes scabra</name>
    <dbReference type="NCBI Taxonomy" id="79078"/>
    <lineage>
        <taxon>Eukaryota</taxon>
        <taxon>Viridiplantae</taxon>
        <taxon>Streptophyta</taxon>
        <taxon>Embryophyta</taxon>
        <taxon>Tracheophyta</taxon>
        <taxon>Spermatophyta</taxon>
        <taxon>Magnoliopsida</taxon>
        <taxon>eudicotyledons</taxon>
        <taxon>Gunneridae</taxon>
        <taxon>Pentapetalae</taxon>
        <taxon>rosids</taxon>
        <taxon>fabids</taxon>
        <taxon>Fabales</taxon>
        <taxon>Fabaceae</taxon>
        <taxon>Papilionoideae</taxon>
        <taxon>50 kb inversion clade</taxon>
        <taxon>dalbergioids sensu lato</taxon>
        <taxon>Dalbergieae</taxon>
        <taxon>Pterocarpus clade</taxon>
        <taxon>Stylosanthes</taxon>
    </lineage>
</organism>
<feature type="compositionally biased region" description="Pro residues" evidence="1">
    <location>
        <begin position="329"/>
        <end position="340"/>
    </location>
</feature>
<dbReference type="InterPro" id="IPR058594">
    <property type="entry name" value="PB1-like_dom_pln"/>
</dbReference>
<sequence>MKLKTRVGNVSPEIPKLVGIDYQDPKRTRSSPNSQRLETCMKIGRGRQELCVAANRASIGALDQKLWRSEAVVTTTTTTTLILSSLILSFSHSLRRQETVGMKRKAGVAKVLGTVSNFHDWVRVSLRTNEAFVAVGLWWQWIYRNNNEAVSNRHRSLRRFRHSCRRRAKEAVLCPHRRAKEAVLVSSSRQEVVHNSSPRVPCNRCSPLVLGSRPDVHLHDMANSKHISSIIHHRGRLETGSNGVVAYVDGETTIVDWVNVDKLSGVLINDAGASGSGVQGQEANAERRRADLDEDAAREQEMFWEETLDEFVAGAADNQGVEDTSTPLPTAPQPSPVRPPRPNKRTPKRNLKRPPPSHPSPLRPPQPVAASNRDTSGSNQPPNPPPDCDPRHNARCRLGNHYQISTVHANSEDRWWWCTYMATTKFQATSYHDYPPGGIIWQQQLHSKQLASKGLGYFDVMEETHKTSLFL</sequence>
<evidence type="ECO:0000313" key="4">
    <source>
        <dbReference type="Proteomes" id="UP001341840"/>
    </source>
</evidence>
<reference evidence="3 4" key="1">
    <citation type="journal article" date="2023" name="Plants (Basel)">
        <title>Bridging the Gap: Combining Genomics and Transcriptomics Approaches to Understand Stylosanthes scabra, an Orphan Legume from the Brazilian Caatinga.</title>
        <authorList>
            <person name="Ferreira-Neto J.R.C."/>
            <person name="da Silva M.D."/>
            <person name="Binneck E."/>
            <person name="de Melo N.F."/>
            <person name="da Silva R.H."/>
            <person name="de Melo A.L.T.M."/>
            <person name="Pandolfi V."/>
            <person name="Bustamante F.O."/>
            <person name="Brasileiro-Vidal A.C."/>
            <person name="Benko-Iseppon A.M."/>
        </authorList>
    </citation>
    <scope>NUCLEOTIDE SEQUENCE [LARGE SCALE GENOMIC DNA]</scope>
    <source>
        <tissue evidence="3">Leaves</tissue>
    </source>
</reference>
<evidence type="ECO:0000256" key="1">
    <source>
        <dbReference type="SAM" id="MobiDB-lite"/>
    </source>
</evidence>
<dbReference type="Pfam" id="PF26130">
    <property type="entry name" value="PB1-like"/>
    <property type="match status" value="1"/>
</dbReference>
<comment type="caution">
    <text evidence="3">The sequence shown here is derived from an EMBL/GenBank/DDBJ whole genome shotgun (WGS) entry which is preliminary data.</text>
</comment>